<dbReference type="Gene3D" id="1.10.630.10">
    <property type="entry name" value="Cytochrome P450"/>
    <property type="match status" value="1"/>
</dbReference>
<sequence length="104" mass="11533">MLQVFQTFQGKPFDNSVIITAAVGNIIVSVTLGHRMDYEDPTFLKLLRLTNENVRLAGTPMISLYNMFPGVVGLLPGSHKTLLSNIAAVNEFITKTFVNHLKEL</sequence>
<evidence type="ECO:0000313" key="5">
    <source>
        <dbReference type="Proteomes" id="UP001162483"/>
    </source>
</evidence>
<dbReference type="SUPFAM" id="SSF48264">
    <property type="entry name" value="Cytochrome P450"/>
    <property type="match status" value="1"/>
</dbReference>
<proteinExistence type="inferred from homology"/>
<evidence type="ECO:0000256" key="2">
    <source>
        <dbReference type="ARBA" id="ARBA00022723"/>
    </source>
</evidence>
<organism evidence="4 5">
    <name type="scientific">Staurois parvus</name>
    <dbReference type="NCBI Taxonomy" id="386267"/>
    <lineage>
        <taxon>Eukaryota</taxon>
        <taxon>Metazoa</taxon>
        <taxon>Chordata</taxon>
        <taxon>Craniata</taxon>
        <taxon>Vertebrata</taxon>
        <taxon>Euteleostomi</taxon>
        <taxon>Amphibia</taxon>
        <taxon>Batrachia</taxon>
        <taxon>Anura</taxon>
        <taxon>Neobatrachia</taxon>
        <taxon>Ranoidea</taxon>
        <taxon>Ranidae</taxon>
        <taxon>Staurois</taxon>
    </lineage>
</organism>
<evidence type="ECO:0000256" key="1">
    <source>
        <dbReference type="ARBA" id="ARBA00010617"/>
    </source>
</evidence>
<reference evidence="4" key="1">
    <citation type="submission" date="2023-05" db="EMBL/GenBank/DDBJ databases">
        <authorList>
            <person name="Stuckert A."/>
        </authorList>
    </citation>
    <scope>NUCLEOTIDE SEQUENCE</scope>
</reference>
<dbReference type="Proteomes" id="UP001162483">
    <property type="component" value="Unassembled WGS sequence"/>
</dbReference>
<name>A0ABN9BVS8_9NEOB</name>
<evidence type="ECO:0000256" key="3">
    <source>
        <dbReference type="ARBA" id="ARBA00023004"/>
    </source>
</evidence>
<evidence type="ECO:0000313" key="4">
    <source>
        <dbReference type="EMBL" id="CAI9551798.1"/>
    </source>
</evidence>
<dbReference type="InterPro" id="IPR050182">
    <property type="entry name" value="Cytochrome_P450_fam2"/>
</dbReference>
<comment type="similarity">
    <text evidence="1">Belongs to the cytochrome P450 family.</text>
</comment>
<gene>
    <name evidence="4" type="ORF">SPARVUS_LOCUS3792186</name>
</gene>
<dbReference type="Pfam" id="PF00067">
    <property type="entry name" value="p450"/>
    <property type="match status" value="1"/>
</dbReference>
<keyword evidence="3" id="KW-0408">Iron</keyword>
<keyword evidence="5" id="KW-1185">Reference proteome</keyword>
<keyword evidence="2" id="KW-0479">Metal-binding</keyword>
<dbReference type="InterPro" id="IPR036396">
    <property type="entry name" value="Cyt_P450_sf"/>
</dbReference>
<accession>A0ABN9BVS8</accession>
<feature type="non-terminal residue" evidence="4">
    <location>
        <position position="104"/>
    </location>
</feature>
<comment type="caution">
    <text evidence="4">The sequence shown here is derived from an EMBL/GenBank/DDBJ whole genome shotgun (WGS) entry which is preliminary data.</text>
</comment>
<dbReference type="PANTHER" id="PTHR24300">
    <property type="entry name" value="CYTOCHROME P450 508A4-RELATED"/>
    <property type="match status" value="1"/>
</dbReference>
<dbReference type="PANTHER" id="PTHR24300:SF387">
    <property type="entry name" value="INACTIVE CYTOCHROME P450 2G1"/>
    <property type="match status" value="1"/>
</dbReference>
<dbReference type="EMBL" id="CATNWA010006282">
    <property type="protein sequence ID" value="CAI9551798.1"/>
    <property type="molecule type" value="Genomic_DNA"/>
</dbReference>
<dbReference type="InterPro" id="IPR001128">
    <property type="entry name" value="Cyt_P450"/>
</dbReference>
<protein>
    <submittedName>
        <fullName evidence="4">Uncharacterized protein</fullName>
    </submittedName>
</protein>